<dbReference type="Proteomes" id="UP001209540">
    <property type="component" value="Unassembled WGS sequence"/>
</dbReference>
<protein>
    <submittedName>
        <fullName evidence="2">Uncharacterized protein</fullName>
    </submittedName>
</protein>
<dbReference type="EMBL" id="JAIXMP010000002">
    <property type="protein sequence ID" value="KAI9277081.1"/>
    <property type="molecule type" value="Genomic_DNA"/>
</dbReference>
<gene>
    <name evidence="2" type="ORF">BDA99DRAFT_494823</name>
</gene>
<feature type="region of interest" description="Disordered" evidence="1">
    <location>
        <begin position="488"/>
        <end position="527"/>
    </location>
</feature>
<proteinExistence type="predicted"/>
<sequence>MNTALMEAVVRRLGDLQEQKARLVDQYEYDIRHSPLVINEEGQTQITDRIVIIALSTDQMQPDDTQSGGYSIVPLDRNSPLLFGYHDGRNTGTLIFFLKAVRKILKTTPKDEPITIITRNHATANYLKGENNINESNPMFPLLVGCVNDIEDLFEERTAPVFGYWMEPDNNVDWMKDFSELARKVASEARKLRIITDDDRQMDAAHQTQNVASASTSRRPEPLAQVRSYPLTQEKPQKPVPSATQPSHASQHPQPTQSTQPSQAVQHPPHPQHPIPGPLTPIDEIVATIQKLAVTRNERIEFFKKNGTKMGMIGNHNIVLNNDHLPPIQKYHIAFISMSVDVRRPDGKQAGGYGIVWVGNNTTNQFGYYDNPYPGTVFFLLMAVRDVLAQCPRNESLMIATTNHAIVNFINDKKALKKNEHMDHCLEEIERAIDNRNAPTSSFLIGQYTQRVWVKDFYEMSRQVGSEARKLGLIRNFSPLPSDITTLIPLPPTLSSSSSNAQRSQQQQLGQTQTQTQTQRTQKTPTYNTKTIVENLRELEKRRIEYLHNGRKILRTSNGTINFDNAYYGRDCLPVPRMAFIAMSTDIPRQDNGHQAGGYSAIWLDKESDNQFGNHDNPSGGTLVFLLKAVQEALAECPPDRHLIIASTNKAVDNFIVNVHNKPSQPLHDVNTILAEIEEQLRTRTAPTESILLEKEYLQVAWIKNFYDLARKVASEARKLWFTYSDEEKVSLAPRIGRNASNANTHHKNRGARTKNAPPRVPHTAGSSASHARQIQYDQRLSQPPVPMQPQSVPEPSIHRPDELPHANDLSNQSNQQLFEGMHPSRAAALGLTDISPPSSSVAQSNGHHGLQADSEQDKTAPLKSPLKNLKIQPSVVVPSVPVTSLPMVTPVPVLPPPPQVLRPDMFQSRIPDNVQPPPQKNVYQDPMNQYQIPSSSTLPGSVTVPLVLSPQKNHQSNEQQQQQHVSNKRQLSQKEQSSQNSKKQKTQEKSEQNQNSVGRSSGWSNPVSKWVNKMFGR</sequence>
<feature type="compositionally biased region" description="Polar residues" evidence="1">
    <location>
        <begin position="836"/>
        <end position="847"/>
    </location>
</feature>
<feature type="compositionally biased region" description="Polar residues" evidence="1">
    <location>
        <begin position="765"/>
        <end position="781"/>
    </location>
</feature>
<feature type="compositionally biased region" description="Low complexity" evidence="1">
    <location>
        <begin position="952"/>
        <end position="966"/>
    </location>
</feature>
<comment type="caution">
    <text evidence="2">The sequence shown here is derived from an EMBL/GenBank/DDBJ whole genome shotgun (WGS) entry which is preliminary data.</text>
</comment>
<accession>A0AAD5PJY9</accession>
<feature type="region of interest" description="Disordered" evidence="1">
    <location>
        <begin position="831"/>
        <end position="867"/>
    </location>
</feature>
<organism evidence="2 3">
    <name type="scientific">Phascolomyces articulosus</name>
    <dbReference type="NCBI Taxonomy" id="60185"/>
    <lineage>
        <taxon>Eukaryota</taxon>
        <taxon>Fungi</taxon>
        <taxon>Fungi incertae sedis</taxon>
        <taxon>Mucoromycota</taxon>
        <taxon>Mucoromycotina</taxon>
        <taxon>Mucoromycetes</taxon>
        <taxon>Mucorales</taxon>
        <taxon>Lichtheimiaceae</taxon>
        <taxon>Phascolomyces</taxon>
    </lineage>
</organism>
<name>A0AAD5PJY9_9FUNG</name>
<feature type="region of interest" description="Disordered" evidence="1">
    <location>
        <begin position="900"/>
        <end position="1018"/>
    </location>
</feature>
<feature type="region of interest" description="Disordered" evidence="1">
    <location>
        <begin position="735"/>
        <end position="810"/>
    </location>
</feature>
<feature type="compositionally biased region" description="Low complexity" evidence="1">
    <location>
        <begin position="250"/>
        <end position="267"/>
    </location>
</feature>
<feature type="compositionally biased region" description="Polar residues" evidence="1">
    <location>
        <begin position="997"/>
        <end position="1008"/>
    </location>
</feature>
<feature type="region of interest" description="Disordered" evidence="1">
    <location>
        <begin position="200"/>
        <end position="280"/>
    </location>
</feature>
<keyword evidence="3" id="KW-1185">Reference proteome</keyword>
<reference evidence="2" key="2">
    <citation type="submission" date="2023-02" db="EMBL/GenBank/DDBJ databases">
        <authorList>
            <consortium name="DOE Joint Genome Institute"/>
            <person name="Mondo S.J."/>
            <person name="Chang Y."/>
            <person name="Wang Y."/>
            <person name="Ahrendt S."/>
            <person name="Andreopoulos W."/>
            <person name="Barry K."/>
            <person name="Beard J."/>
            <person name="Benny G.L."/>
            <person name="Blankenship S."/>
            <person name="Bonito G."/>
            <person name="Cuomo C."/>
            <person name="Desiro A."/>
            <person name="Gervers K.A."/>
            <person name="Hundley H."/>
            <person name="Kuo A."/>
            <person name="LaButti K."/>
            <person name="Lang B.F."/>
            <person name="Lipzen A."/>
            <person name="O'Donnell K."/>
            <person name="Pangilinan J."/>
            <person name="Reynolds N."/>
            <person name="Sandor L."/>
            <person name="Smith M.W."/>
            <person name="Tsang A."/>
            <person name="Grigoriev I.V."/>
            <person name="Stajich J.E."/>
            <person name="Spatafora J.W."/>
        </authorList>
    </citation>
    <scope>NUCLEOTIDE SEQUENCE</scope>
    <source>
        <strain evidence="2">RSA 2281</strain>
    </source>
</reference>
<feature type="compositionally biased region" description="Low complexity" evidence="1">
    <location>
        <begin position="488"/>
        <end position="522"/>
    </location>
</feature>
<feature type="compositionally biased region" description="Pro residues" evidence="1">
    <location>
        <begin position="268"/>
        <end position="279"/>
    </location>
</feature>
<dbReference type="AlphaFoldDB" id="A0AAD5PJY9"/>
<feature type="compositionally biased region" description="Polar residues" evidence="1">
    <location>
        <begin position="206"/>
        <end position="217"/>
    </location>
</feature>
<evidence type="ECO:0000313" key="2">
    <source>
        <dbReference type="EMBL" id="KAI9277081.1"/>
    </source>
</evidence>
<feature type="compositionally biased region" description="Polar residues" evidence="1">
    <location>
        <begin position="927"/>
        <end position="941"/>
    </location>
</feature>
<reference evidence="2" key="1">
    <citation type="journal article" date="2022" name="IScience">
        <title>Evolution of zygomycete secretomes and the origins of terrestrial fungal ecologies.</title>
        <authorList>
            <person name="Chang Y."/>
            <person name="Wang Y."/>
            <person name="Mondo S."/>
            <person name="Ahrendt S."/>
            <person name="Andreopoulos W."/>
            <person name="Barry K."/>
            <person name="Beard J."/>
            <person name="Benny G.L."/>
            <person name="Blankenship S."/>
            <person name="Bonito G."/>
            <person name="Cuomo C."/>
            <person name="Desiro A."/>
            <person name="Gervers K.A."/>
            <person name="Hundley H."/>
            <person name="Kuo A."/>
            <person name="LaButti K."/>
            <person name="Lang B.F."/>
            <person name="Lipzen A."/>
            <person name="O'Donnell K."/>
            <person name="Pangilinan J."/>
            <person name="Reynolds N."/>
            <person name="Sandor L."/>
            <person name="Smith M.E."/>
            <person name="Tsang A."/>
            <person name="Grigoriev I.V."/>
            <person name="Stajich J.E."/>
            <person name="Spatafora J.W."/>
        </authorList>
    </citation>
    <scope>NUCLEOTIDE SEQUENCE</scope>
    <source>
        <strain evidence="2">RSA 2281</strain>
    </source>
</reference>
<evidence type="ECO:0000313" key="3">
    <source>
        <dbReference type="Proteomes" id="UP001209540"/>
    </source>
</evidence>
<feature type="compositionally biased region" description="Basic and acidic residues" evidence="1">
    <location>
        <begin position="797"/>
        <end position="806"/>
    </location>
</feature>
<evidence type="ECO:0000256" key="1">
    <source>
        <dbReference type="SAM" id="MobiDB-lite"/>
    </source>
</evidence>